<dbReference type="Pfam" id="PF25183">
    <property type="entry name" value="OMP_b-brl_4"/>
    <property type="match status" value="1"/>
</dbReference>
<dbReference type="Pfam" id="PF13620">
    <property type="entry name" value="CarboxypepD_reg"/>
    <property type="match status" value="1"/>
</dbReference>
<keyword evidence="4" id="KW-0812">Transmembrane</keyword>
<dbReference type="InterPro" id="IPR039426">
    <property type="entry name" value="TonB-dep_rcpt-like"/>
</dbReference>
<accession>A0ABX8BBJ0</accession>
<feature type="chain" id="PRO_5046091513" evidence="7">
    <location>
        <begin position="24"/>
        <end position="843"/>
    </location>
</feature>
<evidence type="ECO:0000256" key="1">
    <source>
        <dbReference type="ARBA" id="ARBA00004571"/>
    </source>
</evidence>
<dbReference type="PANTHER" id="PTHR30069">
    <property type="entry name" value="TONB-DEPENDENT OUTER MEMBRANE RECEPTOR"/>
    <property type="match status" value="1"/>
</dbReference>
<dbReference type="Gene3D" id="2.40.170.20">
    <property type="entry name" value="TonB-dependent receptor, beta-barrel domain"/>
    <property type="match status" value="1"/>
</dbReference>
<sequence>MTTIRFCSILLWLGWLALGNALGQQTSVVAFTITDASSQKPLAGATITLTPNSSTPMARALTRVTDAAGKATFTDVPGGIYTLVIAVPGYDTLTDEQYAVEPGVLAEQPIGLSLTGGEVVEVRGDTERPLVEQGSGPSDRITPAEIRILPARGRDILTSFPPVPNVIRSNDGRTSIKGAREDQSAVLVNGNISNDPATGAFQVEIPLEAVERAEVFTNPYLPEFGKFTGGVTRVETRPGNNKWQFGLNDFFPEPRFRGGKLFGFANVSPRVNVSGPIVRDKAFFAQAFEVIVDKAVVRGLPNPDNEVRKYSFRSFSQFDVLLTGRQTLTSTVNVARRLVRNVGLDFFNPVPVSPNQRTTDIAVAGTHRYATDAGSTLETHFNYKRIGVEVFGKGAETMVITPLGRSGSFFTESDRTTERYQLQFSNAMASFEAQGWHRIKFGFDVNAMRNRGGITSRPVEIRRADGTLLQRITYANRGNLRADNIEVSGYAQDQWLIRPNLQLDFGLRIETQQAATSINFAPRVALSYAPGKTDSTVLRAGFGLFYDKLPLNALAFRDMPRQVVTTFNPDGTIRDPARAFVYDLARDPTNDPGRGGDFRVPFNRTFRVEFAQRVTKRVLTKLAYLDSRTFNDLFIEPILRPTDGVIRLFNTGRATYRAFEATADIKFTNNQTLTVSYVRSKARAQLNDFISYFGDIPNPVIRPDQFGNAPIDAPNRFFARGVFALPWQVKLAPIFEWRDGFPFSLTNEAQDFIGQRNADTTRFPRFMALDLAVTKTFTIPDWLKPTLFGKKSDIRSASFTVSIFNITNNFNPRNVFANTGAPQFGTFFAVYRRFYRIDFNVNF</sequence>
<feature type="signal peptide" evidence="7">
    <location>
        <begin position="1"/>
        <end position="23"/>
    </location>
</feature>
<evidence type="ECO:0000256" key="6">
    <source>
        <dbReference type="ARBA" id="ARBA00023237"/>
    </source>
</evidence>
<evidence type="ECO:0000313" key="10">
    <source>
        <dbReference type="Proteomes" id="UP000676506"/>
    </source>
</evidence>
<gene>
    <name evidence="9" type="ORF">J8C06_14805</name>
</gene>
<dbReference type="SUPFAM" id="SSF49478">
    <property type="entry name" value="Cna protein B-type domain"/>
    <property type="match status" value="1"/>
</dbReference>
<dbReference type="EMBL" id="CP072649">
    <property type="protein sequence ID" value="QUW04302.1"/>
    <property type="molecule type" value="Genomic_DNA"/>
</dbReference>
<dbReference type="Proteomes" id="UP000676506">
    <property type="component" value="Chromosome 2"/>
</dbReference>
<dbReference type="InterPro" id="IPR036942">
    <property type="entry name" value="Beta-barrel_TonB_sf"/>
</dbReference>
<dbReference type="PANTHER" id="PTHR30069:SF46">
    <property type="entry name" value="OAR PROTEIN"/>
    <property type="match status" value="1"/>
</dbReference>
<evidence type="ECO:0000256" key="5">
    <source>
        <dbReference type="ARBA" id="ARBA00023136"/>
    </source>
</evidence>
<feature type="domain" description="TonB-dependent transporter Oar-like beta-barrel" evidence="8">
    <location>
        <begin position="519"/>
        <end position="729"/>
    </location>
</feature>
<proteinExistence type="predicted"/>
<name>A0ABX8BBJ0_9BACT</name>
<dbReference type="RefSeq" id="WP_211430191.1">
    <property type="nucleotide sequence ID" value="NZ_CP072649.1"/>
</dbReference>
<organism evidence="9 10">
    <name type="scientific">Chloracidobacterium validum</name>
    <dbReference type="NCBI Taxonomy" id="2821543"/>
    <lineage>
        <taxon>Bacteria</taxon>
        <taxon>Pseudomonadati</taxon>
        <taxon>Acidobacteriota</taxon>
        <taxon>Terriglobia</taxon>
        <taxon>Terriglobales</taxon>
        <taxon>Acidobacteriaceae</taxon>
        <taxon>Chloracidobacterium</taxon>
    </lineage>
</organism>
<evidence type="ECO:0000313" key="9">
    <source>
        <dbReference type="EMBL" id="QUW04302.1"/>
    </source>
</evidence>
<keyword evidence="2" id="KW-0813">Transport</keyword>
<keyword evidence="7" id="KW-0732">Signal</keyword>
<protein>
    <submittedName>
        <fullName evidence="9">Carboxypeptidase regulatory-like domain-containing protein</fullName>
    </submittedName>
</protein>
<dbReference type="SUPFAM" id="SSF56935">
    <property type="entry name" value="Porins"/>
    <property type="match status" value="1"/>
</dbReference>
<evidence type="ECO:0000256" key="2">
    <source>
        <dbReference type="ARBA" id="ARBA00022448"/>
    </source>
</evidence>
<keyword evidence="5" id="KW-0472">Membrane</keyword>
<comment type="subcellular location">
    <subcellularLocation>
        <location evidence="1">Cell outer membrane</location>
        <topology evidence="1">Multi-pass membrane protein</topology>
    </subcellularLocation>
</comment>
<keyword evidence="10" id="KW-1185">Reference proteome</keyword>
<evidence type="ECO:0000256" key="7">
    <source>
        <dbReference type="SAM" id="SignalP"/>
    </source>
</evidence>
<keyword evidence="6" id="KW-0998">Cell outer membrane</keyword>
<reference evidence="9 10" key="1">
    <citation type="submission" date="2021-03" db="EMBL/GenBank/DDBJ databases">
        <title>Genomic and phenotypic characterization of Chloracidobacterium isolates provides evidence for multiple species.</title>
        <authorList>
            <person name="Saini M.K."/>
            <person name="Costas A.M.G."/>
            <person name="Tank M."/>
            <person name="Bryant D.A."/>
        </authorList>
    </citation>
    <scope>NUCLEOTIDE SEQUENCE [LARGE SCALE GENOMIC DNA]</scope>
    <source>
        <strain evidence="9 10">BV2-C</strain>
    </source>
</reference>
<dbReference type="Gene3D" id="2.60.40.1120">
    <property type="entry name" value="Carboxypeptidase-like, regulatory domain"/>
    <property type="match status" value="1"/>
</dbReference>
<dbReference type="InterPro" id="IPR057601">
    <property type="entry name" value="Oar-like_b-barrel"/>
</dbReference>
<evidence type="ECO:0000259" key="8">
    <source>
        <dbReference type="Pfam" id="PF25183"/>
    </source>
</evidence>
<evidence type="ECO:0000256" key="3">
    <source>
        <dbReference type="ARBA" id="ARBA00022452"/>
    </source>
</evidence>
<evidence type="ECO:0000256" key="4">
    <source>
        <dbReference type="ARBA" id="ARBA00022692"/>
    </source>
</evidence>
<keyword evidence="3" id="KW-1134">Transmembrane beta strand</keyword>